<feature type="domain" description="HTH gntR-type" evidence="4">
    <location>
        <begin position="6"/>
        <end position="73"/>
    </location>
</feature>
<accession>A0A1Q2MEB0</accession>
<dbReference type="GO" id="GO:0003700">
    <property type="term" value="F:DNA-binding transcription factor activity"/>
    <property type="evidence" value="ECO:0007669"/>
    <property type="project" value="InterPro"/>
</dbReference>
<dbReference type="Gene3D" id="3.40.50.2300">
    <property type="match status" value="2"/>
</dbReference>
<dbReference type="STRING" id="1851148.SMSP2_01399"/>
<dbReference type="PANTHER" id="PTHR30146">
    <property type="entry name" value="LACI-RELATED TRANSCRIPTIONAL REPRESSOR"/>
    <property type="match status" value="1"/>
</dbReference>
<dbReference type="AlphaFoldDB" id="A0A1Q2MEB0"/>
<dbReference type="KEGG" id="pbas:SMSP2_01399"/>
<evidence type="ECO:0000256" key="1">
    <source>
        <dbReference type="ARBA" id="ARBA00023015"/>
    </source>
</evidence>
<dbReference type="RefSeq" id="WP_146683252.1">
    <property type="nucleotide sequence ID" value="NZ_CP019646.1"/>
</dbReference>
<protein>
    <submittedName>
        <fullName evidence="5">Glucose-resistance amylase regulator</fullName>
    </submittedName>
</protein>
<dbReference type="EMBL" id="CP019646">
    <property type="protein sequence ID" value="AQQ71035.1"/>
    <property type="molecule type" value="Genomic_DNA"/>
</dbReference>
<evidence type="ECO:0000313" key="6">
    <source>
        <dbReference type="Proteomes" id="UP000188181"/>
    </source>
</evidence>
<dbReference type="PROSITE" id="PS50949">
    <property type="entry name" value="HTH_GNTR"/>
    <property type="match status" value="1"/>
</dbReference>
<dbReference type="Pfam" id="PF00392">
    <property type="entry name" value="GntR"/>
    <property type="match status" value="1"/>
</dbReference>
<dbReference type="Gene3D" id="1.10.10.10">
    <property type="entry name" value="Winged helix-like DNA-binding domain superfamily/Winged helix DNA-binding domain"/>
    <property type="match status" value="1"/>
</dbReference>
<reference evidence="6" key="1">
    <citation type="submission" date="2017-02" db="EMBL/GenBank/DDBJ databases">
        <title>Comparative genomics and description of representatives of a novel lineage of planctomycetes thriving in anoxic sediments.</title>
        <authorList>
            <person name="Spring S."/>
            <person name="Bunk B."/>
            <person name="Sproer C."/>
        </authorList>
    </citation>
    <scope>NUCLEOTIDE SEQUENCE [LARGE SCALE GENOMIC DNA]</scope>
    <source>
        <strain evidence="6">SM-Chi-D1</strain>
    </source>
</reference>
<dbReference type="SUPFAM" id="SSF46785">
    <property type="entry name" value="Winged helix' DNA-binding domain"/>
    <property type="match status" value="1"/>
</dbReference>
<gene>
    <name evidence="5" type="primary">ccpA_4</name>
    <name evidence="5" type="ORF">SMSP2_01399</name>
</gene>
<dbReference type="Proteomes" id="UP000188181">
    <property type="component" value="Chromosome"/>
</dbReference>
<dbReference type="OrthoDB" id="9784962at2"/>
<dbReference type="Pfam" id="PF13377">
    <property type="entry name" value="Peripla_BP_3"/>
    <property type="match status" value="1"/>
</dbReference>
<sequence>MSTSQATESTNGREMVKDYILTQFKEGQKLPKIRVISNNLGTSVYAAERALTELSAEGYVERRPRFGSVRISRPSQDSSDLLLPKIHSIAFMADEIESFLAAEIMRGVDVACREHKMMLSLLNSDYSSETEKKLIKNLTHANCSGAVVRVGEHKENLQILEEMVPDDFPLVLVDRSDLDVRFPCVKMDQEKAGFDATNHLIELGHERIAHITYDSSVRPLLREMQKRKEGYQMALCKAGLPAPPDYVQEGALFTAGEHPGPSYYESLGYAPMNRLLLQKQRPTAVFLLYFHFVFGALKAIHDHGLKVPDDISLICIDDEPLAAHLNPPVTVYAQPLREIGFTAAEILIDMIDGKDISEKTFRLEGELIQRGSTGPVKK</sequence>
<dbReference type="InterPro" id="IPR028082">
    <property type="entry name" value="Peripla_BP_I"/>
</dbReference>
<dbReference type="InterPro" id="IPR036388">
    <property type="entry name" value="WH-like_DNA-bd_sf"/>
</dbReference>
<dbReference type="SUPFAM" id="SSF53822">
    <property type="entry name" value="Periplasmic binding protein-like I"/>
    <property type="match status" value="1"/>
</dbReference>
<evidence type="ECO:0000256" key="3">
    <source>
        <dbReference type="ARBA" id="ARBA00023163"/>
    </source>
</evidence>
<keyword evidence="3" id="KW-0804">Transcription</keyword>
<keyword evidence="2" id="KW-0238">DNA-binding</keyword>
<dbReference type="CDD" id="cd06267">
    <property type="entry name" value="PBP1_LacI_sugar_binding-like"/>
    <property type="match status" value="1"/>
</dbReference>
<evidence type="ECO:0000259" key="4">
    <source>
        <dbReference type="PROSITE" id="PS50949"/>
    </source>
</evidence>
<evidence type="ECO:0000313" key="5">
    <source>
        <dbReference type="EMBL" id="AQQ71035.1"/>
    </source>
</evidence>
<evidence type="ECO:0000256" key="2">
    <source>
        <dbReference type="ARBA" id="ARBA00023125"/>
    </source>
</evidence>
<proteinExistence type="predicted"/>
<name>A0A1Q2MEB0_9BACT</name>
<dbReference type="PANTHER" id="PTHR30146:SF109">
    <property type="entry name" value="HTH-TYPE TRANSCRIPTIONAL REGULATOR GALS"/>
    <property type="match status" value="1"/>
</dbReference>
<keyword evidence="1" id="KW-0805">Transcription regulation</keyword>
<dbReference type="InterPro" id="IPR000524">
    <property type="entry name" value="Tscrpt_reg_HTH_GntR"/>
</dbReference>
<dbReference type="InterPro" id="IPR036390">
    <property type="entry name" value="WH_DNA-bd_sf"/>
</dbReference>
<organism evidence="5 6">
    <name type="scientific">Limihaloglobus sulfuriphilus</name>
    <dbReference type="NCBI Taxonomy" id="1851148"/>
    <lineage>
        <taxon>Bacteria</taxon>
        <taxon>Pseudomonadati</taxon>
        <taxon>Planctomycetota</taxon>
        <taxon>Phycisphaerae</taxon>
        <taxon>Sedimentisphaerales</taxon>
        <taxon>Sedimentisphaeraceae</taxon>
        <taxon>Limihaloglobus</taxon>
    </lineage>
</organism>
<dbReference type="GO" id="GO:0000976">
    <property type="term" value="F:transcription cis-regulatory region binding"/>
    <property type="evidence" value="ECO:0007669"/>
    <property type="project" value="TreeGrafter"/>
</dbReference>
<keyword evidence="6" id="KW-1185">Reference proteome</keyword>
<dbReference type="InterPro" id="IPR046335">
    <property type="entry name" value="LacI/GalR-like_sensor"/>
</dbReference>